<dbReference type="EMBL" id="LS483469">
    <property type="protein sequence ID" value="SQI37672.1"/>
    <property type="molecule type" value="Genomic_DNA"/>
</dbReference>
<evidence type="ECO:0000313" key="4">
    <source>
        <dbReference type="Proteomes" id="UP000594967"/>
    </source>
</evidence>
<dbReference type="SUPFAM" id="SSF55961">
    <property type="entry name" value="Bet v1-like"/>
    <property type="match status" value="1"/>
</dbReference>
<name>A0A2X4USQ4_SERPL</name>
<reference evidence="2 3" key="1">
    <citation type="submission" date="2018-06" db="EMBL/GenBank/DDBJ databases">
        <authorList>
            <consortium name="Pathogen Informatics"/>
            <person name="Doyle S."/>
        </authorList>
    </citation>
    <scope>NUCLEOTIDE SEQUENCE [LARGE SCALE GENOMIC DNA]</scope>
    <source>
        <strain evidence="2 3">NCTC12961</strain>
    </source>
</reference>
<reference evidence="1 4" key="2">
    <citation type="submission" date="2020-12" db="EMBL/GenBank/DDBJ databases">
        <title>FDA dAtabase for Regulatory Grade micrObial Sequences (FDA-ARGOS): Supporting development and validation of Infectious Disease Dx tests.</title>
        <authorList>
            <person name="Sproer C."/>
            <person name="Gronow S."/>
            <person name="Severitt S."/>
            <person name="Schroder I."/>
            <person name="Tallon L."/>
            <person name="Sadzewicz L."/>
            <person name="Zhao X."/>
            <person name="Boylan J."/>
            <person name="Ott S."/>
            <person name="Bowen H."/>
            <person name="Vavikolanu K."/>
            <person name="Mehta A."/>
            <person name="Aluvathingal J."/>
            <person name="Nadendla S."/>
            <person name="Lowell S."/>
            <person name="Myers T."/>
            <person name="Yan Y."/>
            <person name="Sichtig H."/>
        </authorList>
    </citation>
    <scope>NUCLEOTIDE SEQUENCE [LARGE SCALE GENOMIC DNA]</scope>
    <source>
        <strain evidence="1 4">FDAARGOS_907</strain>
    </source>
</reference>
<keyword evidence="4" id="KW-1185">Reference proteome</keyword>
<organism evidence="2 3">
    <name type="scientific">Serratia plymuthica</name>
    <dbReference type="NCBI Taxonomy" id="82996"/>
    <lineage>
        <taxon>Bacteria</taxon>
        <taxon>Pseudomonadati</taxon>
        <taxon>Pseudomonadota</taxon>
        <taxon>Gammaproteobacteria</taxon>
        <taxon>Enterobacterales</taxon>
        <taxon>Yersiniaceae</taxon>
        <taxon>Serratia</taxon>
    </lineage>
</organism>
<sequence>MNDIGSEKRGEPLVLEYRLDAPPEKVWRAIGIPELREQWLPQHILADAEPVVSMPGEEIRYRMRDDEPPFLESTVTLQIRSDADGGCLLRIIHVLDDARLTAANDSGQPLMCAA</sequence>
<dbReference type="Gene3D" id="3.30.530.20">
    <property type="match status" value="1"/>
</dbReference>
<gene>
    <name evidence="1" type="ORF">I6G64_02335</name>
    <name evidence="2" type="ORF">NCTC12961_02431</name>
</gene>
<dbReference type="EMBL" id="CP065673">
    <property type="protein sequence ID" value="QPS21293.1"/>
    <property type="molecule type" value="Genomic_DNA"/>
</dbReference>
<evidence type="ECO:0000313" key="1">
    <source>
        <dbReference type="EMBL" id="QPS21293.1"/>
    </source>
</evidence>
<evidence type="ECO:0000313" key="2">
    <source>
        <dbReference type="EMBL" id="SQI37672.1"/>
    </source>
</evidence>
<proteinExistence type="predicted"/>
<dbReference type="InterPro" id="IPR023393">
    <property type="entry name" value="START-like_dom_sf"/>
</dbReference>
<protein>
    <submittedName>
        <fullName evidence="2">Activator of Hsp90 ATPase homolog 1-like protein</fullName>
    </submittedName>
    <submittedName>
        <fullName evidence="1">SRPBCC domain-containing protein</fullName>
    </submittedName>
</protein>
<dbReference type="STRING" id="82996.ADP72_00825"/>
<dbReference type="Proteomes" id="UP000248897">
    <property type="component" value="Chromosome 1"/>
</dbReference>
<dbReference type="Proteomes" id="UP000594967">
    <property type="component" value="Chromosome"/>
</dbReference>
<dbReference type="AlphaFoldDB" id="A0A2X4USQ4"/>
<evidence type="ECO:0000313" key="3">
    <source>
        <dbReference type="Proteomes" id="UP000248897"/>
    </source>
</evidence>
<dbReference type="CDD" id="cd07814">
    <property type="entry name" value="SRPBCC_CalC_Aha1-like"/>
    <property type="match status" value="1"/>
</dbReference>
<accession>A0A2X4USQ4</accession>
<dbReference type="RefSeq" id="WP_063197811.1">
    <property type="nucleotide sequence ID" value="NZ_CAMITG010000002.1"/>
</dbReference>